<dbReference type="PANTHER" id="PTHR13202:SF0">
    <property type="entry name" value="SIGNAL PEPTIDASE COMPLEX SUBUNIT 1"/>
    <property type="match status" value="1"/>
</dbReference>
<keyword evidence="4" id="KW-0812">Transmembrane</keyword>
<evidence type="ECO:0000256" key="3">
    <source>
        <dbReference type="ARBA" id="ARBA00017059"/>
    </source>
</evidence>
<sequence length="109" mass="12070">MRGDEEKESTIIAINATKKKLENLITHNIFVFVPHLQGYGSDLRFHFKVAIDGLARSKASRTADAADVAGVVLTSLVTIPDWPVFNSHPLSWLEPSEAKKHPKPQPAKK</sequence>
<dbReference type="GO" id="GO:0045047">
    <property type="term" value="P:protein targeting to ER"/>
    <property type="evidence" value="ECO:0007669"/>
    <property type="project" value="TreeGrafter"/>
</dbReference>
<keyword evidence="5" id="KW-0256">Endoplasmic reticulum</keyword>
<evidence type="ECO:0000313" key="10">
    <source>
        <dbReference type="Proteomes" id="UP000653305"/>
    </source>
</evidence>
<accession>A0A830CFL9</accession>
<name>A0A830CFL9_9LAMI</name>
<evidence type="ECO:0000256" key="6">
    <source>
        <dbReference type="ARBA" id="ARBA00022989"/>
    </source>
</evidence>
<comment type="similarity">
    <text evidence="2">Belongs to the SPCS1 family.</text>
</comment>
<reference evidence="9" key="1">
    <citation type="submission" date="2020-07" db="EMBL/GenBank/DDBJ databases">
        <title>Ethylene signaling mediates host invasion by parasitic plants.</title>
        <authorList>
            <person name="Yoshida S."/>
        </authorList>
    </citation>
    <scope>NUCLEOTIDE SEQUENCE</scope>
    <source>
        <strain evidence="9">Okayama</strain>
    </source>
</reference>
<evidence type="ECO:0000256" key="7">
    <source>
        <dbReference type="ARBA" id="ARBA00023136"/>
    </source>
</evidence>
<evidence type="ECO:0000313" key="9">
    <source>
        <dbReference type="EMBL" id="GFP95848.1"/>
    </source>
</evidence>
<dbReference type="GO" id="GO:0005787">
    <property type="term" value="C:signal peptidase complex"/>
    <property type="evidence" value="ECO:0007669"/>
    <property type="project" value="InterPro"/>
</dbReference>
<keyword evidence="10" id="KW-1185">Reference proteome</keyword>
<evidence type="ECO:0000256" key="1">
    <source>
        <dbReference type="ARBA" id="ARBA00004477"/>
    </source>
</evidence>
<dbReference type="Pfam" id="PF06645">
    <property type="entry name" value="SPC12"/>
    <property type="match status" value="1"/>
</dbReference>
<dbReference type="AlphaFoldDB" id="A0A830CFL9"/>
<comment type="subcellular location">
    <subcellularLocation>
        <location evidence="1">Endoplasmic reticulum membrane</location>
        <topology evidence="1">Multi-pass membrane protein</topology>
    </subcellularLocation>
</comment>
<dbReference type="Proteomes" id="UP000653305">
    <property type="component" value="Unassembled WGS sequence"/>
</dbReference>
<protein>
    <recommendedName>
        <fullName evidence="3">Signal peptidase complex subunit 1</fullName>
    </recommendedName>
</protein>
<dbReference type="OrthoDB" id="263893at2759"/>
<dbReference type="EMBL" id="BMAC01000409">
    <property type="protein sequence ID" value="GFP95848.1"/>
    <property type="molecule type" value="Genomic_DNA"/>
</dbReference>
<evidence type="ECO:0000256" key="5">
    <source>
        <dbReference type="ARBA" id="ARBA00022824"/>
    </source>
</evidence>
<dbReference type="PANTHER" id="PTHR13202">
    <property type="entry name" value="MICROSOMAL SIGNAL PEPTIDASE 12 KDA SUBUNIT"/>
    <property type="match status" value="1"/>
</dbReference>
<evidence type="ECO:0000256" key="2">
    <source>
        <dbReference type="ARBA" id="ARBA00005245"/>
    </source>
</evidence>
<dbReference type="InterPro" id="IPR009542">
    <property type="entry name" value="Spc1/SPCS1"/>
</dbReference>
<keyword evidence="7" id="KW-0472">Membrane</keyword>
<comment type="function">
    <text evidence="8">Component of the signal peptidase complex (SPC) which catalyzes the cleavage of N-terminal signal sequences from nascent proteins as they are translocated into the lumen of the endoplasmic reticulum. Dispensable for SPC enzymatic activity.</text>
</comment>
<keyword evidence="6" id="KW-1133">Transmembrane helix</keyword>
<dbReference type="GO" id="GO:0006465">
    <property type="term" value="P:signal peptide processing"/>
    <property type="evidence" value="ECO:0007669"/>
    <property type="project" value="InterPro"/>
</dbReference>
<evidence type="ECO:0000256" key="4">
    <source>
        <dbReference type="ARBA" id="ARBA00022692"/>
    </source>
</evidence>
<evidence type="ECO:0000256" key="8">
    <source>
        <dbReference type="ARBA" id="ARBA00045204"/>
    </source>
</evidence>
<organism evidence="9 10">
    <name type="scientific">Phtheirospermum japonicum</name>
    <dbReference type="NCBI Taxonomy" id="374723"/>
    <lineage>
        <taxon>Eukaryota</taxon>
        <taxon>Viridiplantae</taxon>
        <taxon>Streptophyta</taxon>
        <taxon>Embryophyta</taxon>
        <taxon>Tracheophyta</taxon>
        <taxon>Spermatophyta</taxon>
        <taxon>Magnoliopsida</taxon>
        <taxon>eudicotyledons</taxon>
        <taxon>Gunneridae</taxon>
        <taxon>Pentapetalae</taxon>
        <taxon>asterids</taxon>
        <taxon>lamiids</taxon>
        <taxon>Lamiales</taxon>
        <taxon>Orobanchaceae</taxon>
        <taxon>Orobanchaceae incertae sedis</taxon>
        <taxon>Phtheirospermum</taxon>
    </lineage>
</organism>
<gene>
    <name evidence="9" type="ORF">PHJA_001729000</name>
</gene>
<comment type="caution">
    <text evidence="9">The sequence shown here is derived from an EMBL/GenBank/DDBJ whole genome shotgun (WGS) entry which is preliminary data.</text>
</comment>
<proteinExistence type="inferred from homology"/>